<dbReference type="PROSITE" id="PS51257">
    <property type="entry name" value="PROKAR_LIPOPROTEIN"/>
    <property type="match status" value="1"/>
</dbReference>
<dbReference type="SUPFAM" id="SSF53850">
    <property type="entry name" value="Periplasmic binding protein-like II"/>
    <property type="match status" value="1"/>
</dbReference>
<dbReference type="InterPro" id="IPR001638">
    <property type="entry name" value="Solute-binding_3/MltF_N"/>
</dbReference>
<dbReference type="CDD" id="cd13530">
    <property type="entry name" value="PBP2_peptides_like"/>
    <property type="match status" value="1"/>
</dbReference>
<dbReference type="Proteomes" id="UP000248924">
    <property type="component" value="Unassembled WGS sequence"/>
</dbReference>
<evidence type="ECO:0000259" key="4">
    <source>
        <dbReference type="SMART" id="SM00079"/>
    </source>
</evidence>
<organism evidence="5 6">
    <name type="scientific">Micromonospora craterilacus</name>
    <dbReference type="NCBI Taxonomy" id="1655439"/>
    <lineage>
        <taxon>Bacteria</taxon>
        <taxon>Bacillati</taxon>
        <taxon>Actinomycetota</taxon>
        <taxon>Actinomycetes</taxon>
        <taxon>Micromonosporales</taxon>
        <taxon>Micromonosporaceae</taxon>
        <taxon>Micromonospora</taxon>
    </lineage>
</organism>
<evidence type="ECO:0000313" key="6">
    <source>
        <dbReference type="Proteomes" id="UP000248924"/>
    </source>
</evidence>
<evidence type="ECO:0000256" key="1">
    <source>
        <dbReference type="ARBA" id="ARBA00022729"/>
    </source>
</evidence>
<evidence type="ECO:0000259" key="3">
    <source>
        <dbReference type="SMART" id="SM00062"/>
    </source>
</evidence>
<name>A0A2W2DRJ8_9ACTN</name>
<dbReference type="Pfam" id="PF00497">
    <property type="entry name" value="SBP_bac_3"/>
    <property type="match status" value="1"/>
</dbReference>
<dbReference type="SMART" id="SM00079">
    <property type="entry name" value="PBPe"/>
    <property type="match status" value="1"/>
</dbReference>
<dbReference type="PANTHER" id="PTHR35936:SF19">
    <property type="entry name" value="AMINO-ACID-BINDING PROTEIN YXEM-RELATED"/>
    <property type="match status" value="1"/>
</dbReference>
<keyword evidence="1 2" id="KW-0732">Signal</keyword>
<proteinExistence type="predicted"/>
<dbReference type="OrthoDB" id="8454826at2"/>
<dbReference type="SMART" id="SM00062">
    <property type="entry name" value="PBPb"/>
    <property type="match status" value="1"/>
</dbReference>
<reference evidence="5 6" key="1">
    <citation type="submission" date="2018-01" db="EMBL/GenBank/DDBJ databases">
        <title>Draft genome sequence of Jishengella sp. NA12.</title>
        <authorList>
            <person name="Sahin N."/>
            <person name="Ay H."/>
            <person name="Saygin H."/>
        </authorList>
    </citation>
    <scope>NUCLEOTIDE SEQUENCE [LARGE SCALE GENOMIC DNA]</scope>
    <source>
        <strain evidence="5 6">NA12</strain>
    </source>
</reference>
<feature type="domain" description="Ionotropic glutamate receptor C-terminal" evidence="4">
    <location>
        <begin position="53"/>
        <end position="280"/>
    </location>
</feature>
<dbReference type="EMBL" id="POTY01000353">
    <property type="protein sequence ID" value="PZG06749.1"/>
    <property type="molecule type" value="Genomic_DNA"/>
</dbReference>
<feature type="chain" id="PRO_5016032254" evidence="2">
    <location>
        <begin position="28"/>
        <end position="288"/>
    </location>
</feature>
<dbReference type="PANTHER" id="PTHR35936">
    <property type="entry name" value="MEMBRANE-BOUND LYTIC MUREIN TRANSGLYCOSYLASE F"/>
    <property type="match status" value="1"/>
</dbReference>
<dbReference type="GO" id="GO:0015276">
    <property type="term" value="F:ligand-gated monoatomic ion channel activity"/>
    <property type="evidence" value="ECO:0007669"/>
    <property type="project" value="InterPro"/>
</dbReference>
<comment type="caution">
    <text evidence="5">The sequence shown here is derived from an EMBL/GenBank/DDBJ whole genome shotgun (WGS) entry which is preliminary data.</text>
</comment>
<dbReference type="InterPro" id="IPR001320">
    <property type="entry name" value="Iontro_rcpt_C"/>
</dbReference>
<dbReference type="Gene3D" id="3.40.190.10">
    <property type="entry name" value="Periplasmic binding protein-like II"/>
    <property type="match status" value="2"/>
</dbReference>
<evidence type="ECO:0000313" key="5">
    <source>
        <dbReference type="EMBL" id="PZG06749.1"/>
    </source>
</evidence>
<dbReference type="AlphaFoldDB" id="A0A2W2DRJ8"/>
<sequence length="288" mass="30381">MVSTPRTLTLAAAGTLLLAVAACAPQAEPTPRPSATGAAACAKENLLTHTPGKLTIATDEPAYQPWFVDDKPDSGEGYESAVAYAVAERLGYARDDVVWTRVKFDSAIAPGPKNFDFDINQFSITEERKQAVDFSAPYYLVRQTVIALKSSKIAGKTSLADLRGAKLGAQVGTTSYQAITDVVKPTVEPQVYNSNDDAKKALQNGQLDGLVVDLPTAFYITGAEIDDAVIVGQLPQVGTPEAFGLLLDKESPLTGCVSGAVGQLSADGVLKQLEQQWLAQVAGAPELL</sequence>
<feature type="signal peptide" evidence="2">
    <location>
        <begin position="1"/>
        <end position="27"/>
    </location>
</feature>
<feature type="domain" description="Solute-binding protein family 3/N-terminal" evidence="3">
    <location>
        <begin position="53"/>
        <end position="281"/>
    </location>
</feature>
<dbReference type="GO" id="GO:0016020">
    <property type="term" value="C:membrane"/>
    <property type="evidence" value="ECO:0007669"/>
    <property type="project" value="InterPro"/>
</dbReference>
<evidence type="ECO:0000256" key="2">
    <source>
        <dbReference type="SAM" id="SignalP"/>
    </source>
</evidence>
<gene>
    <name evidence="5" type="ORF">C1I95_31935</name>
</gene>
<keyword evidence="6" id="KW-1185">Reference proteome</keyword>
<accession>A0A2W2DRJ8</accession>
<protein>
    <submittedName>
        <fullName evidence="5">Amino acid ABC transporter substrate-binding protein</fullName>
    </submittedName>
</protein>
<dbReference type="RefSeq" id="WP_111219589.1">
    <property type="nucleotide sequence ID" value="NZ_POTY01000353.1"/>
</dbReference>